<dbReference type="eggNOG" id="COG1012">
    <property type="taxonomic scope" value="Bacteria"/>
</dbReference>
<dbReference type="InterPro" id="IPR029510">
    <property type="entry name" value="Ald_DH_CS_GLU"/>
</dbReference>
<dbReference type="PANTHER" id="PTHR11699">
    <property type="entry name" value="ALDEHYDE DEHYDROGENASE-RELATED"/>
    <property type="match status" value="1"/>
</dbReference>
<dbReference type="FunFam" id="3.40.309.10:FF:000012">
    <property type="entry name" value="Betaine aldehyde dehydrogenase"/>
    <property type="match status" value="1"/>
</dbReference>
<evidence type="ECO:0000313" key="7">
    <source>
        <dbReference type="Proteomes" id="UP000010802"/>
    </source>
</evidence>
<dbReference type="OrthoDB" id="9762913at2"/>
<dbReference type="InterPro" id="IPR016161">
    <property type="entry name" value="Ald_DH/histidinol_DH"/>
</dbReference>
<dbReference type="STRING" id="1209989.TepRe1_0132"/>
<dbReference type="InterPro" id="IPR016162">
    <property type="entry name" value="Ald_DH_N"/>
</dbReference>
<evidence type="ECO:0000256" key="3">
    <source>
        <dbReference type="PROSITE-ProRule" id="PRU10007"/>
    </source>
</evidence>
<name>F4LS78_TEPAE</name>
<dbReference type="KEGG" id="tep:TepRe1_0132"/>
<dbReference type="GO" id="GO:0008911">
    <property type="term" value="F:lactaldehyde dehydrogenase (NAD+) activity"/>
    <property type="evidence" value="ECO:0007669"/>
    <property type="project" value="UniProtKB-EC"/>
</dbReference>
<evidence type="ECO:0000259" key="5">
    <source>
        <dbReference type="Pfam" id="PF00171"/>
    </source>
</evidence>
<dbReference type="SUPFAM" id="SSF53720">
    <property type="entry name" value="ALDH-like"/>
    <property type="match status" value="1"/>
</dbReference>
<dbReference type="PROSITE" id="PS00687">
    <property type="entry name" value="ALDEHYDE_DEHYDR_GLU"/>
    <property type="match status" value="1"/>
</dbReference>
<proteinExistence type="inferred from homology"/>
<dbReference type="Gene3D" id="3.40.309.10">
    <property type="entry name" value="Aldehyde Dehydrogenase, Chain A, domain 2"/>
    <property type="match status" value="1"/>
</dbReference>
<dbReference type="AlphaFoldDB" id="F4LS78"/>
<dbReference type="PROSITE" id="PS00070">
    <property type="entry name" value="ALDEHYDE_DEHYDR_CYS"/>
    <property type="match status" value="1"/>
</dbReference>
<protein>
    <submittedName>
        <fullName evidence="6">Aldehyde dehydrogenase B</fullName>
        <ecNumber evidence="6">1.2.1.22</ecNumber>
    </submittedName>
</protein>
<evidence type="ECO:0000313" key="6">
    <source>
        <dbReference type="EMBL" id="CCP24831.1"/>
    </source>
</evidence>
<feature type="active site" evidence="3">
    <location>
        <position position="252"/>
    </location>
</feature>
<dbReference type="FunFam" id="3.40.605.10:FF:000001">
    <property type="entry name" value="Aldehyde dehydrogenase 1"/>
    <property type="match status" value="1"/>
</dbReference>
<sequence>MNKPIDKNYQLLIGGRWVDAKDGETFETNNPANGELLATCANAGKEDVDEAVKAAWKAFETWKDVSAQEKSGILLKIADLIDENAEKLAMIETLDNGKPIRETRNIDVPLSSDHFRYFAGAIRAEEGQAVMIDKNTLSIILREPIGVVGQIIPWNFPLLMAAWKLAPALAAGCTVVIKPSSSTPLSILELGKLINDVLPPGVVNIVTGSGATTGNYMLEHPGFRKLAFTGSTEVGYSIAEAAAKKLIPSTLELGGKSANIYFPDCPWEKAIEGVQLGILFNQGQVCCAGSRVFVHEDIYEEFLAECVEAFKKIKVGLPWEEDTIMGTQINEGQLKKILNYIEIGKQEGARLACGGSRITENGLDKGCFMQPTIFADVDNKMRIAQEEIFGPVACFLKFKDEEEVIKMANDSEYGLGGAVWTKDINRALKVARGIETGRMWINDYNNLPAHTPFGGYKKSGIGRETHHMMLDHYTQKKNIMISMNENKAGLY</sequence>
<evidence type="ECO:0000256" key="4">
    <source>
        <dbReference type="RuleBase" id="RU003345"/>
    </source>
</evidence>
<dbReference type="Proteomes" id="UP000010802">
    <property type="component" value="Chromosome"/>
</dbReference>
<dbReference type="KEGG" id="tae:TepiRe1_0142"/>
<keyword evidence="2 4" id="KW-0560">Oxidoreductase</keyword>
<gene>
    <name evidence="6" type="primary">aldB</name>
    <name evidence="6" type="ordered locus">TEPIRE1_0142</name>
</gene>
<keyword evidence="7" id="KW-1185">Reference proteome</keyword>
<dbReference type="EMBL" id="HF563609">
    <property type="protein sequence ID" value="CCP24831.1"/>
    <property type="molecule type" value="Genomic_DNA"/>
</dbReference>
<dbReference type="PATRIC" id="fig|1209989.3.peg.162"/>
<dbReference type="Gene3D" id="3.40.605.10">
    <property type="entry name" value="Aldehyde Dehydrogenase, Chain A, domain 1"/>
    <property type="match status" value="1"/>
</dbReference>
<accession>L0RVM3</accession>
<dbReference type="RefSeq" id="WP_013777265.1">
    <property type="nucleotide sequence ID" value="NC_015519.1"/>
</dbReference>
<dbReference type="Pfam" id="PF00171">
    <property type="entry name" value="Aldedh"/>
    <property type="match status" value="1"/>
</dbReference>
<evidence type="ECO:0000256" key="2">
    <source>
        <dbReference type="ARBA" id="ARBA00023002"/>
    </source>
</evidence>
<organism evidence="6 7">
    <name type="scientific">Tepidanaerobacter acetatoxydans (strain DSM 21804 / JCM 16047 / Re1)</name>
    <dbReference type="NCBI Taxonomy" id="1209989"/>
    <lineage>
        <taxon>Bacteria</taxon>
        <taxon>Bacillati</taxon>
        <taxon>Bacillota</taxon>
        <taxon>Clostridia</taxon>
        <taxon>Thermosediminibacterales</taxon>
        <taxon>Tepidanaerobacteraceae</taxon>
        <taxon>Tepidanaerobacter</taxon>
    </lineage>
</organism>
<dbReference type="InterPro" id="IPR015590">
    <property type="entry name" value="Aldehyde_DH_dom"/>
</dbReference>
<dbReference type="HOGENOM" id="CLU_005391_0_0_9"/>
<accession>F4LS78</accession>
<reference evidence="7" key="1">
    <citation type="journal article" date="2013" name="Genome Announc.">
        <title>First genome sequence of a syntrophic acetate-oxidizing bacterium, Tepidanaerobacter acetatoxydans strain Re1.</title>
        <authorList>
            <person name="Manzoor S."/>
            <person name="Bongcam-Rudloff E."/>
            <person name="Schnurer A."/>
            <person name="Muller B."/>
        </authorList>
    </citation>
    <scope>NUCLEOTIDE SEQUENCE [LARGE SCALE GENOMIC DNA]</scope>
    <source>
        <strain evidence="7">Re1</strain>
    </source>
</reference>
<comment type="similarity">
    <text evidence="1 4">Belongs to the aldehyde dehydrogenase family.</text>
</comment>
<dbReference type="InterPro" id="IPR016160">
    <property type="entry name" value="Ald_DH_CS_CYS"/>
</dbReference>
<dbReference type="EC" id="1.2.1.22" evidence="6"/>
<dbReference type="InterPro" id="IPR016163">
    <property type="entry name" value="Ald_DH_C"/>
</dbReference>
<dbReference type="CDD" id="cd07559">
    <property type="entry name" value="ALDH_ACDHII_AcoD-like"/>
    <property type="match status" value="1"/>
</dbReference>
<feature type="domain" description="Aldehyde dehydrogenase" evidence="5">
    <location>
        <begin position="17"/>
        <end position="479"/>
    </location>
</feature>
<evidence type="ECO:0000256" key="1">
    <source>
        <dbReference type="ARBA" id="ARBA00009986"/>
    </source>
</evidence>